<evidence type="ECO:0000313" key="3">
    <source>
        <dbReference type="Proteomes" id="UP000789342"/>
    </source>
</evidence>
<feature type="compositionally biased region" description="Polar residues" evidence="1">
    <location>
        <begin position="23"/>
        <end position="33"/>
    </location>
</feature>
<sequence length="40" mass="4402">ASLYVDYTLEVDHPRHQYHISRSAGTSLSTDTSHLGGESL</sequence>
<feature type="non-terminal residue" evidence="2">
    <location>
        <position position="40"/>
    </location>
</feature>
<evidence type="ECO:0000313" key="2">
    <source>
        <dbReference type="EMBL" id="CAG8753403.1"/>
    </source>
</evidence>
<name>A0A9N9IWU0_9GLOM</name>
<gene>
    <name evidence="2" type="ORF">AMORRO_LOCUS15452</name>
</gene>
<reference evidence="2" key="1">
    <citation type="submission" date="2021-06" db="EMBL/GenBank/DDBJ databases">
        <authorList>
            <person name="Kallberg Y."/>
            <person name="Tangrot J."/>
            <person name="Rosling A."/>
        </authorList>
    </citation>
    <scope>NUCLEOTIDE SEQUENCE</scope>
    <source>
        <strain evidence="2">CL551</strain>
    </source>
</reference>
<dbReference type="Proteomes" id="UP000789342">
    <property type="component" value="Unassembled WGS sequence"/>
</dbReference>
<keyword evidence="3" id="KW-1185">Reference proteome</keyword>
<evidence type="ECO:0000256" key="1">
    <source>
        <dbReference type="SAM" id="MobiDB-lite"/>
    </source>
</evidence>
<proteinExistence type="predicted"/>
<feature type="non-terminal residue" evidence="2">
    <location>
        <position position="1"/>
    </location>
</feature>
<organism evidence="2 3">
    <name type="scientific">Acaulospora morrowiae</name>
    <dbReference type="NCBI Taxonomy" id="94023"/>
    <lineage>
        <taxon>Eukaryota</taxon>
        <taxon>Fungi</taxon>
        <taxon>Fungi incertae sedis</taxon>
        <taxon>Mucoromycota</taxon>
        <taxon>Glomeromycotina</taxon>
        <taxon>Glomeromycetes</taxon>
        <taxon>Diversisporales</taxon>
        <taxon>Acaulosporaceae</taxon>
        <taxon>Acaulospora</taxon>
    </lineage>
</organism>
<protein>
    <submittedName>
        <fullName evidence="2">7256_t:CDS:1</fullName>
    </submittedName>
</protein>
<dbReference type="AlphaFoldDB" id="A0A9N9IWU0"/>
<accession>A0A9N9IWU0</accession>
<dbReference type="EMBL" id="CAJVPV010036553">
    <property type="protein sequence ID" value="CAG8753403.1"/>
    <property type="molecule type" value="Genomic_DNA"/>
</dbReference>
<feature type="region of interest" description="Disordered" evidence="1">
    <location>
        <begin position="21"/>
        <end position="40"/>
    </location>
</feature>
<comment type="caution">
    <text evidence="2">The sequence shown here is derived from an EMBL/GenBank/DDBJ whole genome shotgun (WGS) entry which is preliminary data.</text>
</comment>